<dbReference type="Pfam" id="PF00805">
    <property type="entry name" value="Pentapeptide"/>
    <property type="match status" value="1"/>
</dbReference>
<organism evidence="1 2">
    <name type="scientific">Halobacteriovorax marinus</name>
    <dbReference type="NCBI Taxonomy" id="97084"/>
    <lineage>
        <taxon>Bacteria</taxon>
        <taxon>Pseudomonadati</taxon>
        <taxon>Bdellovibrionota</taxon>
        <taxon>Bacteriovoracia</taxon>
        <taxon>Bacteriovoracales</taxon>
        <taxon>Halobacteriovoraceae</taxon>
        <taxon>Halobacteriovorax</taxon>
    </lineage>
</organism>
<dbReference type="AlphaFoldDB" id="A0A1Y5F7P2"/>
<evidence type="ECO:0000313" key="2">
    <source>
        <dbReference type="Proteomes" id="UP000196531"/>
    </source>
</evidence>
<name>A0A1Y5F7P2_9BACT</name>
<comment type="caution">
    <text evidence="1">The sequence shown here is derived from an EMBL/GenBank/DDBJ whole genome shotgun (WGS) entry which is preliminary data.</text>
</comment>
<gene>
    <name evidence="1" type="ORF">A9Q84_11370</name>
</gene>
<dbReference type="Gene3D" id="2.160.20.80">
    <property type="entry name" value="E3 ubiquitin-protein ligase SopA"/>
    <property type="match status" value="1"/>
</dbReference>
<dbReference type="SUPFAM" id="SSF141571">
    <property type="entry name" value="Pentapeptide repeat-like"/>
    <property type="match status" value="1"/>
</dbReference>
<dbReference type="InterPro" id="IPR052949">
    <property type="entry name" value="PA_immunity-related"/>
</dbReference>
<dbReference type="EMBL" id="MAAO01000006">
    <property type="protein sequence ID" value="OUR96928.1"/>
    <property type="molecule type" value="Genomic_DNA"/>
</dbReference>
<dbReference type="Pfam" id="PF13599">
    <property type="entry name" value="Pentapeptide_4"/>
    <property type="match status" value="1"/>
</dbReference>
<evidence type="ECO:0000313" key="1">
    <source>
        <dbReference type="EMBL" id="OUR96928.1"/>
    </source>
</evidence>
<dbReference type="PANTHER" id="PTHR42999">
    <property type="entry name" value="ANTIBIOTIC RESISTANCE PROTEIN MCBG"/>
    <property type="match status" value="1"/>
</dbReference>
<accession>A0A1Y5F7P2</accession>
<evidence type="ECO:0008006" key="3">
    <source>
        <dbReference type="Google" id="ProtNLM"/>
    </source>
</evidence>
<dbReference type="InterPro" id="IPR001646">
    <property type="entry name" value="5peptide_repeat"/>
</dbReference>
<reference evidence="2" key="1">
    <citation type="journal article" date="2017" name="Proc. Natl. Acad. Sci. U.S.A.">
        <title>Simulation of Deepwater Horizon oil plume reveals substrate specialization within a complex community of hydrocarbon-degraders.</title>
        <authorList>
            <person name="Hu P."/>
            <person name="Dubinsky E.A."/>
            <person name="Probst A.J."/>
            <person name="Wang J."/>
            <person name="Sieber C.M.K."/>
            <person name="Tom L.M."/>
            <person name="Gardinali P."/>
            <person name="Banfield J.F."/>
            <person name="Atlas R.M."/>
            <person name="Andersen G.L."/>
        </authorList>
    </citation>
    <scope>NUCLEOTIDE SEQUENCE [LARGE SCALE GENOMIC DNA]</scope>
</reference>
<dbReference type="PANTHER" id="PTHR42999:SF1">
    <property type="entry name" value="PENTAPEPTIDE REPEAT-CONTAINING PROTEIN"/>
    <property type="match status" value="1"/>
</dbReference>
<dbReference type="Proteomes" id="UP000196531">
    <property type="component" value="Unassembled WGS sequence"/>
</dbReference>
<proteinExistence type="predicted"/>
<sequence>MSFDKTYFEGELIDLSVVSDFENMEFIECQFTSLDLTGFSFKFSKLIECHFTKCNLSNANMANTSLRDVQFIDSKLLGINWSVAQTTFQLSFLRSILDLCVFQGLDLVAAKFIESSLKEVDFSDSKLMKASFAETDLLNTIFNNSNLAKADLRGALNYYLEPEFTVIKNARFSMPEAMGLFKGLGIIVE</sequence>
<protein>
    <recommendedName>
        <fullName evidence="3">Pentapeptide repeat-containing protein</fullName>
    </recommendedName>
</protein>